<dbReference type="Pfam" id="PF00717">
    <property type="entry name" value="Peptidase_S24"/>
    <property type="match status" value="1"/>
</dbReference>
<dbReference type="CDD" id="cd00090">
    <property type="entry name" value="HTH_ARSR"/>
    <property type="match status" value="1"/>
</dbReference>
<dbReference type="NCBIfam" id="TIGR00498">
    <property type="entry name" value="lexA"/>
    <property type="match status" value="1"/>
</dbReference>
<dbReference type="InterPro" id="IPR011991">
    <property type="entry name" value="ArsR-like_HTH"/>
</dbReference>
<dbReference type="SUPFAM" id="SSF46785">
    <property type="entry name" value="Winged helix' DNA-binding domain"/>
    <property type="match status" value="1"/>
</dbReference>
<keyword evidence="10 12" id="KW-0234">DNA repair</keyword>
<dbReference type="Gene3D" id="1.10.10.10">
    <property type="entry name" value="Winged helix-like DNA-binding domain superfamily/Winged helix DNA-binding domain"/>
    <property type="match status" value="1"/>
</dbReference>
<evidence type="ECO:0000256" key="2">
    <source>
        <dbReference type="ARBA" id="ARBA00022491"/>
    </source>
</evidence>
<evidence type="ECO:0000256" key="13">
    <source>
        <dbReference type="RuleBase" id="RU003991"/>
    </source>
</evidence>
<evidence type="ECO:0000256" key="11">
    <source>
        <dbReference type="ARBA" id="ARBA00023236"/>
    </source>
</evidence>
<evidence type="ECO:0000256" key="9">
    <source>
        <dbReference type="ARBA" id="ARBA00023163"/>
    </source>
</evidence>
<dbReference type="InterPro" id="IPR006197">
    <property type="entry name" value="Peptidase_S24_LexA"/>
</dbReference>
<feature type="site" description="Cleavage; by autolysis" evidence="12">
    <location>
        <begin position="96"/>
        <end position="97"/>
    </location>
</feature>
<comment type="function">
    <text evidence="12">Represses a number of genes involved in the response to DNA damage (SOS response), including recA and lexA. In the presence of single-stranded DNA, RecA interacts with LexA causing an autocatalytic cleavage which disrupts the DNA-binding part of LexA, leading to derepression of the SOS regulon and eventually DNA repair.</text>
</comment>
<feature type="domain" description="Peptidase S24/S26A/S26B/S26C" evidence="14">
    <location>
        <begin position="89"/>
        <end position="203"/>
    </location>
</feature>
<sequence>MAKRGRKGEKQHEILTFIHEQVSERGYPPTVREICNATGLASTSTVHGHLSRLEDQGFIIRDRSKPRAIELTEDGLDKIGINQNSGQIPLLGIVTAGEPILAVEEATDFFPIPDHIHYSSDELFMLSIRGDSMINAGILDGDLVIVKRQEIANNGDVIIAMTEDDEATCKRFFKEDTHIRLQPENDELDPIILPDIKILGKVISLYRTHVY</sequence>
<dbReference type="CDD" id="cd06529">
    <property type="entry name" value="S24_LexA-like"/>
    <property type="match status" value="1"/>
</dbReference>
<reference evidence="16" key="2">
    <citation type="submission" date="2021-04" db="EMBL/GenBank/DDBJ databases">
        <authorList>
            <person name="Gilroy R."/>
        </authorList>
    </citation>
    <scope>NUCLEOTIDE SEQUENCE</scope>
    <source>
        <strain evidence="16">CHK169-4300</strain>
    </source>
</reference>
<evidence type="ECO:0000256" key="5">
    <source>
        <dbReference type="ARBA" id="ARBA00022801"/>
    </source>
</evidence>
<evidence type="ECO:0000256" key="10">
    <source>
        <dbReference type="ARBA" id="ARBA00023204"/>
    </source>
</evidence>
<feature type="domain" description="LexA repressor DNA-binding" evidence="15">
    <location>
        <begin position="9"/>
        <end position="68"/>
    </location>
</feature>
<dbReference type="InterPro" id="IPR015927">
    <property type="entry name" value="Peptidase_S24_S26A/B/C"/>
</dbReference>
<dbReference type="GO" id="GO:0004252">
    <property type="term" value="F:serine-type endopeptidase activity"/>
    <property type="evidence" value="ECO:0007669"/>
    <property type="project" value="UniProtKB-UniRule"/>
</dbReference>
<dbReference type="HAMAP" id="MF_00015">
    <property type="entry name" value="LexA"/>
    <property type="match status" value="1"/>
</dbReference>
<feature type="active site" description="For autocatalytic cleavage activity" evidence="12">
    <location>
        <position position="170"/>
    </location>
</feature>
<dbReference type="EC" id="3.4.21.88" evidence="12"/>
<dbReference type="SUPFAM" id="SSF51306">
    <property type="entry name" value="LexA/Signal peptidase"/>
    <property type="match status" value="1"/>
</dbReference>
<dbReference type="GO" id="GO:0006281">
    <property type="term" value="P:DNA repair"/>
    <property type="evidence" value="ECO:0007669"/>
    <property type="project" value="UniProtKB-UniRule"/>
</dbReference>
<dbReference type="InterPro" id="IPR050077">
    <property type="entry name" value="LexA_repressor"/>
</dbReference>
<keyword evidence="6 12" id="KW-0068">Autocatalytic cleavage</keyword>
<comment type="catalytic activity">
    <reaction evidence="12">
        <text>Hydrolysis of Ala-|-Gly bond in repressor LexA.</text>
        <dbReference type="EC" id="3.4.21.88"/>
    </reaction>
</comment>
<evidence type="ECO:0000313" key="16">
    <source>
        <dbReference type="EMBL" id="HIZ71613.1"/>
    </source>
</evidence>
<dbReference type="PANTHER" id="PTHR33516">
    <property type="entry name" value="LEXA REPRESSOR"/>
    <property type="match status" value="1"/>
</dbReference>
<dbReference type="Gene3D" id="2.10.109.10">
    <property type="entry name" value="Umud Fragment, subunit A"/>
    <property type="match status" value="1"/>
</dbReference>
<dbReference type="InterPro" id="IPR036388">
    <property type="entry name" value="WH-like_DNA-bd_sf"/>
</dbReference>
<dbReference type="InterPro" id="IPR039418">
    <property type="entry name" value="LexA-like"/>
</dbReference>
<dbReference type="GO" id="GO:0006260">
    <property type="term" value="P:DNA replication"/>
    <property type="evidence" value="ECO:0007669"/>
    <property type="project" value="UniProtKB-UniRule"/>
</dbReference>
<dbReference type="InterPro" id="IPR036390">
    <property type="entry name" value="WH_DNA-bd_sf"/>
</dbReference>
<comment type="similarity">
    <text evidence="1 12 13">Belongs to the peptidase S24 family.</text>
</comment>
<evidence type="ECO:0000256" key="1">
    <source>
        <dbReference type="ARBA" id="ARBA00007484"/>
    </source>
</evidence>
<evidence type="ECO:0000256" key="8">
    <source>
        <dbReference type="ARBA" id="ARBA00023125"/>
    </source>
</evidence>
<protein>
    <recommendedName>
        <fullName evidence="12">LexA repressor</fullName>
        <ecNumber evidence="12">3.4.21.88</ecNumber>
    </recommendedName>
</protein>
<comment type="subunit">
    <text evidence="12">Homodimer.</text>
</comment>
<keyword evidence="9 12" id="KW-0804">Transcription</keyword>
<keyword evidence="8 12" id="KW-0238">DNA-binding</keyword>
<dbReference type="InterPro" id="IPR006199">
    <property type="entry name" value="LexA_DNA-bd_dom"/>
</dbReference>
<keyword evidence="2 12" id="KW-0678">Repressor</keyword>
<dbReference type="EMBL" id="DXAZ01000123">
    <property type="protein sequence ID" value="HIZ71613.1"/>
    <property type="molecule type" value="Genomic_DNA"/>
</dbReference>
<organism evidence="16 17">
    <name type="scientific">Candidatus Atopostipes pullistercoris</name>
    <dbReference type="NCBI Taxonomy" id="2838467"/>
    <lineage>
        <taxon>Bacteria</taxon>
        <taxon>Bacillati</taxon>
        <taxon>Bacillota</taxon>
        <taxon>Bacilli</taxon>
        <taxon>Lactobacillales</taxon>
        <taxon>Carnobacteriaceae</taxon>
        <taxon>Atopostipes</taxon>
    </lineage>
</organism>
<evidence type="ECO:0000259" key="15">
    <source>
        <dbReference type="Pfam" id="PF01726"/>
    </source>
</evidence>
<evidence type="ECO:0000256" key="12">
    <source>
        <dbReference type="HAMAP-Rule" id="MF_00015"/>
    </source>
</evidence>
<dbReference type="AlphaFoldDB" id="A0A9D2G2X1"/>
<gene>
    <name evidence="12 16" type="primary">lexA</name>
    <name evidence="16" type="ORF">H9808_07630</name>
</gene>
<dbReference type="Pfam" id="PF01726">
    <property type="entry name" value="LexA_DNA_bind"/>
    <property type="match status" value="1"/>
</dbReference>
<dbReference type="GO" id="GO:0003677">
    <property type="term" value="F:DNA binding"/>
    <property type="evidence" value="ECO:0007669"/>
    <property type="project" value="UniProtKB-UniRule"/>
</dbReference>
<name>A0A9D2G2X1_9LACT</name>
<evidence type="ECO:0000259" key="14">
    <source>
        <dbReference type="Pfam" id="PF00717"/>
    </source>
</evidence>
<dbReference type="PANTHER" id="PTHR33516:SF2">
    <property type="entry name" value="LEXA REPRESSOR-RELATED"/>
    <property type="match status" value="1"/>
</dbReference>
<accession>A0A9D2G2X1</accession>
<dbReference type="FunFam" id="2.10.109.10:FF:000001">
    <property type="entry name" value="LexA repressor"/>
    <property type="match status" value="1"/>
</dbReference>
<comment type="caution">
    <text evidence="16">The sequence shown here is derived from an EMBL/GenBank/DDBJ whole genome shotgun (WGS) entry which is preliminary data.</text>
</comment>
<dbReference type="InterPro" id="IPR006200">
    <property type="entry name" value="LexA"/>
</dbReference>
<dbReference type="GO" id="GO:0045892">
    <property type="term" value="P:negative regulation of DNA-templated transcription"/>
    <property type="evidence" value="ECO:0007669"/>
    <property type="project" value="UniProtKB-UniRule"/>
</dbReference>
<feature type="active site" description="For autocatalytic cleavage activity" evidence="12">
    <location>
        <position position="132"/>
    </location>
</feature>
<evidence type="ECO:0000313" key="17">
    <source>
        <dbReference type="Proteomes" id="UP000824106"/>
    </source>
</evidence>
<evidence type="ECO:0000256" key="6">
    <source>
        <dbReference type="ARBA" id="ARBA00022813"/>
    </source>
</evidence>
<keyword evidence="11 12" id="KW-0742">SOS response</keyword>
<keyword evidence="3 12" id="KW-0235">DNA replication</keyword>
<feature type="DNA-binding region" description="H-T-H motif" evidence="12">
    <location>
        <begin position="31"/>
        <end position="51"/>
    </location>
</feature>
<dbReference type="PRINTS" id="PR00726">
    <property type="entry name" value="LEXASERPTASE"/>
</dbReference>
<keyword evidence="5 12" id="KW-0378">Hydrolase</keyword>
<proteinExistence type="inferred from homology"/>
<dbReference type="GO" id="GO:0006508">
    <property type="term" value="P:proteolysis"/>
    <property type="evidence" value="ECO:0007669"/>
    <property type="project" value="InterPro"/>
</dbReference>
<evidence type="ECO:0000256" key="7">
    <source>
        <dbReference type="ARBA" id="ARBA00023015"/>
    </source>
</evidence>
<evidence type="ECO:0000256" key="3">
    <source>
        <dbReference type="ARBA" id="ARBA00022705"/>
    </source>
</evidence>
<dbReference type="GO" id="GO:0009432">
    <property type="term" value="P:SOS response"/>
    <property type="evidence" value="ECO:0007669"/>
    <property type="project" value="UniProtKB-UniRule"/>
</dbReference>
<evidence type="ECO:0000256" key="4">
    <source>
        <dbReference type="ARBA" id="ARBA00022763"/>
    </source>
</evidence>
<keyword evidence="4 12" id="KW-0227">DNA damage</keyword>
<keyword evidence="7 12" id="KW-0805">Transcription regulation</keyword>
<reference evidence="16" key="1">
    <citation type="journal article" date="2021" name="PeerJ">
        <title>Extensive microbial diversity within the chicken gut microbiome revealed by metagenomics and culture.</title>
        <authorList>
            <person name="Gilroy R."/>
            <person name="Ravi A."/>
            <person name="Getino M."/>
            <person name="Pursley I."/>
            <person name="Horton D.L."/>
            <person name="Alikhan N.F."/>
            <person name="Baker D."/>
            <person name="Gharbi K."/>
            <person name="Hall N."/>
            <person name="Watson M."/>
            <person name="Adriaenssens E.M."/>
            <person name="Foster-Nyarko E."/>
            <person name="Jarju S."/>
            <person name="Secka A."/>
            <person name="Antonio M."/>
            <person name="Oren A."/>
            <person name="Chaudhuri R.R."/>
            <person name="La Ragione R."/>
            <person name="Hildebrand F."/>
            <person name="Pallen M.J."/>
        </authorList>
    </citation>
    <scope>NUCLEOTIDE SEQUENCE</scope>
    <source>
        <strain evidence="16">CHK169-4300</strain>
    </source>
</reference>
<dbReference type="InterPro" id="IPR036286">
    <property type="entry name" value="LexA/Signal_pep-like_sf"/>
</dbReference>
<dbReference type="Proteomes" id="UP000824106">
    <property type="component" value="Unassembled WGS sequence"/>
</dbReference>